<keyword evidence="3" id="KW-0482">Metalloprotease</keyword>
<dbReference type="GO" id="GO:0080120">
    <property type="term" value="P:CAAX-box protein maturation"/>
    <property type="evidence" value="ECO:0007669"/>
    <property type="project" value="UniProtKB-ARBA"/>
</dbReference>
<dbReference type="PANTHER" id="PTHR39430">
    <property type="entry name" value="MEMBRANE-ASSOCIATED PROTEASE-RELATED"/>
    <property type="match status" value="1"/>
</dbReference>
<keyword evidence="3" id="KW-0378">Hydrolase</keyword>
<dbReference type="GO" id="GO:0008237">
    <property type="term" value="F:metallopeptidase activity"/>
    <property type="evidence" value="ECO:0007669"/>
    <property type="project" value="UniProtKB-KW"/>
</dbReference>
<feature type="transmembrane region" description="Helical" evidence="1">
    <location>
        <begin position="248"/>
        <end position="270"/>
    </location>
</feature>
<dbReference type="Proteomes" id="UP000683246">
    <property type="component" value="Chromosome"/>
</dbReference>
<feature type="transmembrane region" description="Helical" evidence="1">
    <location>
        <begin position="157"/>
        <end position="173"/>
    </location>
</feature>
<evidence type="ECO:0000256" key="1">
    <source>
        <dbReference type="SAM" id="Phobius"/>
    </source>
</evidence>
<keyword evidence="1" id="KW-0812">Transmembrane</keyword>
<keyword evidence="1" id="KW-0472">Membrane</keyword>
<proteinExistence type="predicted"/>
<accession>A0A8J8ML39</accession>
<keyword evidence="1" id="KW-1133">Transmembrane helix</keyword>
<feature type="transmembrane region" description="Helical" evidence="1">
    <location>
        <begin position="218"/>
        <end position="236"/>
    </location>
</feature>
<reference evidence="3" key="1">
    <citation type="submission" date="2020-07" db="EMBL/GenBank/DDBJ databases">
        <title>Vallitalea pronyensis genome.</title>
        <authorList>
            <person name="Postec A."/>
        </authorList>
    </citation>
    <scope>NUCLEOTIDE SEQUENCE</scope>
    <source>
        <strain evidence="3">FatNI3</strain>
    </source>
</reference>
<evidence type="ECO:0000259" key="2">
    <source>
        <dbReference type="Pfam" id="PF02517"/>
    </source>
</evidence>
<protein>
    <submittedName>
        <fullName evidence="3">CPBP family intramembrane metalloprotease</fullName>
    </submittedName>
</protein>
<keyword evidence="3" id="KW-0645">Protease</keyword>
<feature type="transmembrane region" description="Helical" evidence="1">
    <location>
        <begin position="179"/>
        <end position="197"/>
    </location>
</feature>
<dbReference type="KEGG" id="vpy:HZI73_16180"/>
<feature type="transmembrane region" description="Helical" evidence="1">
    <location>
        <begin position="85"/>
        <end position="106"/>
    </location>
</feature>
<keyword evidence="4" id="KW-1185">Reference proteome</keyword>
<gene>
    <name evidence="3" type="ORF">HZI73_16180</name>
</gene>
<evidence type="ECO:0000313" key="4">
    <source>
        <dbReference type="Proteomes" id="UP000683246"/>
    </source>
</evidence>
<organism evidence="3 4">
    <name type="scientific">Vallitalea pronyensis</name>
    <dbReference type="NCBI Taxonomy" id="1348613"/>
    <lineage>
        <taxon>Bacteria</taxon>
        <taxon>Bacillati</taxon>
        <taxon>Bacillota</taxon>
        <taxon>Clostridia</taxon>
        <taxon>Lachnospirales</taxon>
        <taxon>Vallitaleaceae</taxon>
        <taxon>Vallitalea</taxon>
    </lineage>
</organism>
<evidence type="ECO:0000313" key="3">
    <source>
        <dbReference type="EMBL" id="QUI23735.1"/>
    </source>
</evidence>
<dbReference type="RefSeq" id="WP_212694421.1">
    <property type="nucleotide sequence ID" value="NZ_CP058649.1"/>
</dbReference>
<dbReference type="AlphaFoldDB" id="A0A8J8ML39"/>
<feature type="transmembrane region" description="Helical" evidence="1">
    <location>
        <begin position="40"/>
        <end position="65"/>
    </location>
</feature>
<dbReference type="Pfam" id="PF02517">
    <property type="entry name" value="Rce1-like"/>
    <property type="match status" value="1"/>
</dbReference>
<dbReference type="InterPro" id="IPR003675">
    <property type="entry name" value="Rce1/LyrA-like_dom"/>
</dbReference>
<feature type="domain" description="CAAX prenyl protease 2/Lysostaphin resistance protein A-like" evidence="2">
    <location>
        <begin position="122"/>
        <end position="215"/>
    </location>
</feature>
<dbReference type="PANTHER" id="PTHR39430:SF1">
    <property type="entry name" value="PROTEASE"/>
    <property type="match status" value="1"/>
</dbReference>
<feature type="transmembrane region" description="Helical" evidence="1">
    <location>
        <begin position="118"/>
        <end position="136"/>
    </location>
</feature>
<feature type="transmembrane region" description="Helical" evidence="1">
    <location>
        <begin position="12"/>
        <end position="34"/>
    </location>
</feature>
<dbReference type="EMBL" id="CP058649">
    <property type="protein sequence ID" value="QUI23735.1"/>
    <property type="molecule type" value="Genomic_DNA"/>
</dbReference>
<dbReference type="GO" id="GO:0004175">
    <property type="term" value="F:endopeptidase activity"/>
    <property type="evidence" value="ECO:0007669"/>
    <property type="project" value="UniProtKB-ARBA"/>
</dbReference>
<sequence>MSIIRNKHHKIYSGIKISFYLFFYLLILGSTSYIDLPFNYYLEIFVLRSCMLIYSAIAFFVIFHLEKRPPKDFGIICRMTTMKHLVYGLCMGAISILFITGILFLSQQAKLEFSWQQPIFSTNILYILLLFIVVGIDEELLIRGYMIHTLGRYNTTYVVYLVPAIIFGALHLSNPHVSVVGFINIIVIGILFTYMTLKTRNIMMAIGFHITWNFFQGGFFGFNVSGTTTEAVYPIILLKDNLWTGGDFGLEGGVLTTLTVLLVGLLVYYLPLQKTNVQRHHNTLSHDTTYKRAT</sequence>
<name>A0A8J8ML39_9FIRM</name>